<dbReference type="InterPro" id="IPR003439">
    <property type="entry name" value="ABC_transporter-like_ATP-bd"/>
</dbReference>
<dbReference type="SUPFAM" id="SSF52540">
    <property type="entry name" value="P-loop containing nucleoside triphosphate hydrolases"/>
    <property type="match status" value="1"/>
</dbReference>
<keyword evidence="1" id="KW-0813">Transport</keyword>
<dbReference type="Pfam" id="PF00005">
    <property type="entry name" value="ABC_tran"/>
    <property type="match status" value="1"/>
</dbReference>
<dbReference type="Proteomes" id="UP000319499">
    <property type="component" value="Unassembled WGS sequence"/>
</dbReference>
<keyword evidence="2" id="KW-0547">Nucleotide-binding</keyword>
<organism evidence="5 6">
    <name type="scientific">Apibacter muscae</name>
    <dbReference type="NCBI Taxonomy" id="2509004"/>
    <lineage>
        <taxon>Bacteria</taxon>
        <taxon>Pseudomonadati</taxon>
        <taxon>Bacteroidota</taxon>
        <taxon>Flavobacteriia</taxon>
        <taxon>Flavobacteriales</taxon>
        <taxon>Weeksellaceae</taxon>
        <taxon>Apibacter</taxon>
    </lineage>
</organism>
<evidence type="ECO:0000256" key="2">
    <source>
        <dbReference type="ARBA" id="ARBA00022741"/>
    </source>
</evidence>
<reference evidence="5 6" key="1">
    <citation type="submission" date="2019-02" db="EMBL/GenBank/DDBJ databases">
        <title>Apibacter muscae sp. nov.: a novel member of the house fly microbiota.</title>
        <authorList>
            <person name="Park R."/>
        </authorList>
    </citation>
    <scope>NUCLEOTIDE SEQUENCE [LARGE SCALE GENOMIC DNA]</scope>
    <source>
        <strain evidence="5 6">AL1</strain>
    </source>
</reference>
<evidence type="ECO:0000256" key="3">
    <source>
        <dbReference type="ARBA" id="ARBA00022840"/>
    </source>
</evidence>
<evidence type="ECO:0000313" key="5">
    <source>
        <dbReference type="EMBL" id="TWP29068.1"/>
    </source>
</evidence>
<dbReference type="OrthoDB" id="9802264at2"/>
<dbReference type="GO" id="GO:0016887">
    <property type="term" value="F:ATP hydrolysis activity"/>
    <property type="evidence" value="ECO:0007669"/>
    <property type="project" value="InterPro"/>
</dbReference>
<evidence type="ECO:0000256" key="1">
    <source>
        <dbReference type="ARBA" id="ARBA00022448"/>
    </source>
</evidence>
<sequence length="217" mass="24929">MIQINLEYSFLTPNGKKNLSINTEIPEKEIIGLSGPSGAGKTTFLRILAGLETPERGKIKVGKQVFFDSEKKMNVPPQKRKLGFMFQDYALFPNMNVEQNIDFGRSHKHNPELTHRLLKIMDLQNLRKQRIHQLSGGQKQRVALARALATESSLFLLDEPLSALDLPMRTKLQEEILKIYESLQPTIFFVSHDKDEIHKLSTYILQFNNDKVELLKK</sequence>
<keyword evidence="6" id="KW-1185">Reference proteome</keyword>
<dbReference type="RefSeq" id="WP_146261817.1">
    <property type="nucleotide sequence ID" value="NZ_SELG01000031.1"/>
</dbReference>
<evidence type="ECO:0000313" key="6">
    <source>
        <dbReference type="Proteomes" id="UP000319499"/>
    </source>
</evidence>
<proteinExistence type="predicted"/>
<feature type="domain" description="ABC transporter" evidence="4">
    <location>
        <begin position="1"/>
        <end position="215"/>
    </location>
</feature>
<dbReference type="EMBL" id="SELH01000016">
    <property type="protein sequence ID" value="TWP29068.1"/>
    <property type="molecule type" value="Genomic_DNA"/>
</dbReference>
<gene>
    <name evidence="5" type="ORF">ETU09_04295</name>
</gene>
<keyword evidence="3 5" id="KW-0067">ATP-binding</keyword>
<name>A0A563DFL3_9FLAO</name>
<dbReference type="PROSITE" id="PS00211">
    <property type="entry name" value="ABC_TRANSPORTER_1"/>
    <property type="match status" value="1"/>
</dbReference>
<dbReference type="InterPro" id="IPR003593">
    <property type="entry name" value="AAA+_ATPase"/>
</dbReference>
<dbReference type="PROSITE" id="PS50893">
    <property type="entry name" value="ABC_TRANSPORTER_2"/>
    <property type="match status" value="1"/>
</dbReference>
<dbReference type="PANTHER" id="PTHR42781">
    <property type="entry name" value="SPERMIDINE/PUTRESCINE IMPORT ATP-BINDING PROTEIN POTA"/>
    <property type="match status" value="1"/>
</dbReference>
<dbReference type="AlphaFoldDB" id="A0A563DFL3"/>
<evidence type="ECO:0000259" key="4">
    <source>
        <dbReference type="PROSITE" id="PS50893"/>
    </source>
</evidence>
<dbReference type="InterPro" id="IPR050093">
    <property type="entry name" value="ABC_SmlMolc_Importer"/>
</dbReference>
<dbReference type="InterPro" id="IPR027417">
    <property type="entry name" value="P-loop_NTPase"/>
</dbReference>
<dbReference type="SMART" id="SM00382">
    <property type="entry name" value="AAA"/>
    <property type="match status" value="1"/>
</dbReference>
<accession>A0A563DFL3</accession>
<comment type="caution">
    <text evidence="5">The sequence shown here is derived from an EMBL/GenBank/DDBJ whole genome shotgun (WGS) entry which is preliminary data.</text>
</comment>
<dbReference type="Gene3D" id="3.40.50.300">
    <property type="entry name" value="P-loop containing nucleotide triphosphate hydrolases"/>
    <property type="match status" value="1"/>
</dbReference>
<dbReference type="GO" id="GO:0005524">
    <property type="term" value="F:ATP binding"/>
    <property type="evidence" value="ECO:0007669"/>
    <property type="project" value="UniProtKB-KW"/>
</dbReference>
<dbReference type="PANTHER" id="PTHR42781:SF4">
    <property type="entry name" value="SPERMIDINE_PUTRESCINE IMPORT ATP-BINDING PROTEIN POTA"/>
    <property type="match status" value="1"/>
</dbReference>
<dbReference type="InterPro" id="IPR017871">
    <property type="entry name" value="ABC_transporter-like_CS"/>
</dbReference>
<protein>
    <submittedName>
        <fullName evidence="5">ATP-binding cassette domain-containing protein</fullName>
    </submittedName>
</protein>